<dbReference type="SUPFAM" id="SSF52058">
    <property type="entry name" value="L domain-like"/>
    <property type="match status" value="1"/>
</dbReference>
<keyword evidence="2" id="KW-1185">Reference proteome</keyword>
<dbReference type="RefSeq" id="XP_004358122.1">
    <property type="nucleotide sequence ID" value="XM_004358065.1"/>
</dbReference>
<gene>
    <name evidence="1" type="ORF">DFA_06876</name>
</gene>
<name>F4PWX3_CACFS</name>
<evidence type="ECO:0000313" key="2">
    <source>
        <dbReference type="Proteomes" id="UP000007797"/>
    </source>
</evidence>
<dbReference type="InterPro" id="IPR051251">
    <property type="entry name" value="STK_FNIP-Repeat"/>
</dbReference>
<organism evidence="1 2">
    <name type="scientific">Cavenderia fasciculata</name>
    <name type="common">Slime mold</name>
    <name type="synonym">Dictyostelium fasciculatum</name>
    <dbReference type="NCBI Taxonomy" id="261658"/>
    <lineage>
        <taxon>Eukaryota</taxon>
        <taxon>Amoebozoa</taxon>
        <taxon>Evosea</taxon>
        <taxon>Eumycetozoa</taxon>
        <taxon>Dictyostelia</taxon>
        <taxon>Acytosteliales</taxon>
        <taxon>Cavenderiaceae</taxon>
        <taxon>Cavenderia</taxon>
    </lineage>
</organism>
<evidence type="ECO:0000313" key="1">
    <source>
        <dbReference type="EMBL" id="EGG19776.1"/>
    </source>
</evidence>
<dbReference type="Proteomes" id="UP000007797">
    <property type="component" value="Unassembled WGS sequence"/>
</dbReference>
<dbReference type="PANTHER" id="PTHR32134">
    <property type="entry name" value="FNIP REPEAT-CONTAINING PROTEIN"/>
    <property type="match status" value="1"/>
</dbReference>
<proteinExistence type="predicted"/>
<dbReference type="PANTHER" id="PTHR32134:SF173">
    <property type="entry name" value="FNIP REPEAT-CONTAINING PROTEIN-RELATED"/>
    <property type="match status" value="1"/>
</dbReference>
<reference evidence="2" key="1">
    <citation type="journal article" date="2011" name="Genome Res.">
        <title>Phylogeny-wide analysis of social amoeba genomes highlights ancient origins for complex intercellular communication.</title>
        <authorList>
            <person name="Heidel A.J."/>
            <person name="Lawal H.M."/>
            <person name="Felder M."/>
            <person name="Schilde C."/>
            <person name="Helps N.R."/>
            <person name="Tunggal B."/>
            <person name="Rivero F."/>
            <person name="John U."/>
            <person name="Schleicher M."/>
            <person name="Eichinger L."/>
            <person name="Platzer M."/>
            <person name="Noegel A.A."/>
            <person name="Schaap P."/>
            <person name="Gloeckner G."/>
        </authorList>
    </citation>
    <scope>NUCLEOTIDE SEQUENCE [LARGE SCALE GENOMIC DNA]</scope>
    <source>
        <strain evidence="2">SH3</strain>
    </source>
</reference>
<dbReference type="Pfam" id="PF05725">
    <property type="entry name" value="FNIP"/>
    <property type="match status" value="5"/>
</dbReference>
<dbReference type="InterPro" id="IPR032675">
    <property type="entry name" value="LRR_dom_sf"/>
</dbReference>
<dbReference type="InterPro" id="IPR008615">
    <property type="entry name" value="FNIP"/>
</dbReference>
<dbReference type="EMBL" id="GL883013">
    <property type="protein sequence ID" value="EGG19776.1"/>
    <property type="molecule type" value="Genomic_DNA"/>
</dbReference>
<dbReference type="GeneID" id="14872201"/>
<dbReference type="Gene3D" id="3.80.10.10">
    <property type="entry name" value="Ribonuclease Inhibitor"/>
    <property type="match status" value="1"/>
</dbReference>
<dbReference type="KEGG" id="dfa:DFA_06876"/>
<dbReference type="AlphaFoldDB" id="F4PWX3"/>
<protein>
    <submittedName>
        <fullName evidence="1">Uncharacterized protein</fullName>
    </submittedName>
</protein>
<sequence length="484" mass="53840">MDTDTDIEIDNHMVFDDDYNQALSVGVLPSSLRSLVFGRNYNQPLSVGVLPSSLQSLKFGQGYNQPISVGVLPSTLQSLELGYFYNQPLSVGVLPSSLQSLVFGHCTISWSTTIIITVIGVGDEYKQALSVGVLPSSLQSLVFGLGFNQPLSVGVVPSTLQSLVFGGCYNQPLSVGVLPPTLLSLKFGNGFSQPLSVKVLPSSLQSLEFGPYYNQPLSVGVLPSSLQSLSLVRDIINLAISWSITNIITNIGAWFSIQSTFILSHITNIITIIGVWLSLEYYDGHDPIPLTFQSDFKKSIQVWRYYLRIGPYQLLKLPSKPDAIIFTILSASNSELCVYKEKNYSRGETIRSRAQFEVECMKLFIGDEMFVQYRDHQDNKVDHTFCLVTLYCQGGDLEQLCQSKIECKTKLECPTITVDRPKNFQEETSIGLNSLKSGMRGTNGYYPPVSYQTRYINFKITNESKLKEYHSTSDAYSVGRLLSW</sequence>
<accession>F4PWX3</accession>